<dbReference type="InterPro" id="IPR006059">
    <property type="entry name" value="SBP"/>
</dbReference>
<dbReference type="PANTHER" id="PTHR43649:SF31">
    <property type="entry name" value="SN-GLYCEROL-3-PHOSPHATE-BINDING PERIPLASMIC PROTEIN UGPB"/>
    <property type="match status" value="1"/>
</dbReference>
<evidence type="ECO:0000313" key="5">
    <source>
        <dbReference type="EMBL" id="SQJ15706.1"/>
    </source>
</evidence>
<dbReference type="GeneID" id="78454337"/>
<dbReference type="PANTHER" id="PTHR43649">
    <property type="entry name" value="ARABINOSE-BINDING PROTEIN-RELATED"/>
    <property type="match status" value="1"/>
</dbReference>
<name>A0AAX2JEN7_9FUSO</name>
<sequence>MKVNLKNGLIVGTMLFTAACSQGEKEAAGSTVQEKKPVQIEYWHVASETFGGGAIKELIKEFNNQNQDIQVIEKFNPDMYKGLTQNLQVSIASNKYPAIVQMGYSYLNYAKDNFEYTTAQEVINEYFPEDKEFLTENFLPNILELGQVDGEQVGIPYSISNPIMYINADLFKEAGLDSANPPKTWKEVAEAAMTIKMKTGNPGFFMQEYADNWAQQALLEGNGGQMLKVENGITIPTFSSKESAEAYQLTADMIKNKSAIHASNDEGFQTFLNGKLGMVVTTIGKRENFESSAKFDLRGVKFPLFEGKERKLPAGGNMLMIMAKSPEDQKAAWRFMKFLLSSNSTEKWTKGTGYLPPTIVEKGTGIDKFLTENKLMSVAASQMPDMGQWASFSGSNGLKAEQILIDARDIILSGEKPADKALEDAQNEILKLMK</sequence>
<accession>A0AAX2JEN7</accession>
<organism evidence="5 6">
    <name type="scientific">Fusobacterium ulcerans</name>
    <dbReference type="NCBI Taxonomy" id="861"/>
    <lineage>
        <taxon>Bacteria</taxon>
        <taxon>Fusobacteriati</taxon>
        <taxon>Fusobacteriota</taxon>
        <taxon>Fusobacteriia</taxon>
        <taxon>Fusobacteriales</taxon>
        <taxon>Fusobacteriaceae</taxon>
        <taxon>Fusobacterium</taxon>
    </lineage>
</organism>
<evidence type="ECO:0000256" key="1">
    <source>
        <dbReference type="ARBA" id="ARBA00004196"/>
    </source>
</evidence>
<evidence type="ECO:0000256" key="2">
    <source>
        <dbReference type="ARBA" id="ARBA00008520"/>
    </source>
</evidence>
<dbReference type="KEGG" id="ful:C4N20_05920"/>
<protein>
    <submittedName>
        <fullName evidence="5">Maltodextrin-binding protein</fullName>
    </submittedName>
</protein>
<dbReference type="RefSeq" id="WP_005978424.1">
    <property type="nucleotide sequence ID" value="NZ_CABKNW010000004.1"/>
</dbReference>
<dbReference type="InterPro" id="IPR050490">
    <property type="entry name" value="Bact_solute-bd_prot1"/>
</dbReference>
<dbReference type="PROSITE" id="PS51257">
    <property type="entry name" value="PROKAR_LIPOPROTEIN"/>
    <property type="match status" value="1"/>
</dbReference>
<comment type="subcellular location">
    <subcellularLocation>
        <location evidence="1">Cell envelope</location>
    </subcellularLocation>
</comment>
<dbReference type="Proteomes" id="UP000249008">
    <property type="component" value="Chromosome 1"/>
</dbReference>
<dbReference type="EMBL" id="LS483487">
    <property type="protein sequence ID" value="SQJ15706.1"/>
    <property type="molecule type" value="Genomic_DNA"/>
</dbReference>
<dbReference type="CDD" id="cd14748">
    <property type="entry name" value="PBP2_UgpB"/>
    <property type="match status" value="1"/>
</dbReference>
<proteinExistence type="inferred from homology"/>
<dbReference type="Gene3D" id="3.40.190.10">
    <property type="entry name" value="Periplasmic binding protein-like II"/>
    <property type="match status" value="2"/>
</dbReference>
<reference evidence="5 6" key="1">
    <citation type="submission" date="2018-06" db="EMBL/GenBank/DDBJ databases">
        <authorList>
            <consortium name="Pathogen Informatics"/>
            <person name="Doyle S."/>
        </authorList>
    </citation>
    <scope>NUCLEOTIDE SEQUENCE [LARGE SCALE GENOMIC DNA]</scope>
    <source>
        <strain evidence="5 6">NCTC12112</strain>
    </source>
</reference>
<evidence type="ECO:0000256" key="3">
    <source>
        <dbReference type="ARBA" id="ARBA00022448"/>
    </source>
</evidence>
<gene>
    <name evidence="5" type="primary">malE</name>
    <name evidence="5" type="ORF">NCTC12112_03073</name>
</gene>
<keyword evidence="3" id="KW-0813">Transport</keyword>
<comment type="similarity">
    <text evidence="2">Belongs to the bacterial solute-binding protein 1 family.</text>
</comment>
<dbReference type="SUPFAM" id="SSF53850">
    <property type="entry name" value="Periplasmic binding protein-like II"/>
    <property type="match status" value="1"/>
</dbReference>
<keyword evidence="4" id="KW-0732">Signal</keyword>
<dbReference type="AlphaFoldDB" id="A0AAX2JEN7"/>
<dbReference type="GO" id="GO:0030313">
    <property type="term" value="C:cell envelope"/>
    <property type="evidence" value="ECO:0007669"/>
    <property type="project" value="UniProtKB-SubCell"/>
</dbReference>
<dbReference type="Pfam" id="PF13416">
    <property type="entry name" value="SBP_bac_8"/>
    <property type="match status" value="1"/>
</dbReference>
<evidence type="ECO:0000313" key="6">
    <source>
        <dbReference type="Proteomes" id="UP000249008"/>
    </source>
</evidence>
<evidence type="ECO:0000256" key="4">
    <source>
        <dbReference type="ARBA" id="ARBA00022729"/>
    </source>
</evidence>